<sequence>MDWTLVFWGCFLTGILLTALSWIIGDLLEGLTAEITGGSSMFHPVVWVGALTSFGAAGLILSKTTPLEGAFLSLSALGLAAAAAVLLYLLVIQPIKHAESSVGFRMSDLIGQQGEVITAIPAEGCGELLVWTGGGHTNQIASSLHHHPIPQGTRVTIRKVEKSVLWVTPLEPHSDKGVNQL</sequence>
<keyword evidence="4" id="KW-1185">Reference proteome</keyword>
<keyword evidence="1" id="KW-0472">Membrane</keyword>
<protein>
    <recommendedName>
        <fullName evidence="2">Membrane protein NfeD2 N-terminal transmembrane domain-containing protein</fullName>
    </recommendedName>
</protein>
<feature type="transmembrane region" description="Helical" evidence="1">
    <location>
        <begin position="70"/>
        <end position="91"/>
    </location>
</feature>
<dbReference type="EMBL" id="BMEX01000007">
    <property type="protein sequence ID" value="GGA48614.1"/>
    <property type="molecule type" value="Genomic_DNA"/>
</dbReference>
<comment type="caution">
    <text evidence="3">The sequence shown here is derived from an EMBL/GenBank/DDBJ whole genome shotgun (WGS) entry which is preliminary data.</text>
</comment>
<keyword evidence="1" id="KW-1133">Transmembrane helix</keyword>
<feature type="transmembrane region" description="Helical" evidence="1">
    <location>
        <begin position="45"/>
        <end position="64"/>
    </location>
</feature>
<name>A0ABQ1GR20_9BACL</name>
<dbReference type="Gene3D" id="2.40.50.140">
    <property type="entry name" value="Nucleic acid-binding proteins"/>
    <property type="match status" value="1"/>
</dbReference>
<proteinExistence type="predicted"/>
<feature type="domain" description="Membrane protein NfeD2 N-terminal transmembrane" evidence="2">
    <location>
        <begin position="4"/>
        <end position="100"/>
    </location>
</feature>
<gene>
    <name evidence="3" type="ORF">GCM10007416_22200</name>
</gene>
<dbReference type="RefSeq" id="WP_188432600.1">
    <property type="nucleotide sequence ID" value="NZ_BMEX01000007.1"/>
</dbReference>
<accession>A0ABQ1GR20</accession>
<evidence type="ECO:0000259" key="2">
    <source>
        <dbReference type="Pfam" id="PF25842"/>
    </source>
</evidence>
<dbReference type="Pfam" id="PF25842">
    <property type="entry name" value="NfeD_TM"/>
    <property type="match status" value="1"/>
</dbReference>
<organism evidence="3 4">
    <name type="scientific">Kroppenstedtia guangzhouensis</name>
    <dbReference type="NCBI Taxonomy" id="1274356"/>
    <lineage>
        <taxon>Bacteria</taxon>
        <taxon>Bacillati</taxon>
        <taxon>Bacillota</taxon>
        <taxon>Bacilli</taxon>
        <taxon>Bacillales</taxon>
        <taxon>Thermoactinomycetaceae</taxon>
        <taxon>Kroppenstedtia</taxon>
    </lineage>
</organism>
<evidence type="ECO:0000256" key="1">
    <source>
        <dbReference type="SAM" id="Phobius"/>
    </source>
</evidence>
<dbReference type="InterPro" id="IPR012340">
    <property type="entry name" value="NA-bd_OB-fold"/>
</dbReference>
<keyword evidence="1" id="KW-0812">Transmembrane</keyword>
<dbReference type="InterPro" id="IPR058653">
    <property type="entry name" value="NfeD2_TM"/>
</dbReference>
<dbReference type="Proteomes" id="UP000617979">
    <property type="component" value="Unassembled WGS sequence"/>
</dbReference>
<evidence type="ECO:0000313" key="4">
    <source>
        <dbReference type="Proteomes" id="UP000617979"/>
    </source>
</evidence>
<reference evidence="4" key="1">
    <citation type="journal article" date="2019" name="Int. J. Syst. Evol. Microbiol.">
        <title>The Global Catalogue of Microorganisms (GCM) 10K type strain sequencing project: providing services to taxonomists for standard genome sequencing and annotation.</title>
        <authorList>
            <consortium name="The Broad Institute Genomics Platform"/>
            <consortium name="The Broad Institute Genome Sequencing Center for Infectious Disease"/>
            <person name="Wu L."/>
            <person name="Ma J."/>
        </authorList>
    </citation>
    <scope>NUCLEOTIDE SEQUENCE [LARGE SCALE GENOMIC DNA]</scope>
    <source>
        <strain evidence="4">CGMCC 1.12404</strain>
    </source>
</reference>
<feature type="transmembrane region" description="Helical" evidence="1">
    <location>
        <begin position="6"/>
        <end position="24"/>
    </location>
</feature>
<evidence type="ECO:0000313" key="3">
    <source>
        <dbReference type="EMBL" id="GGA48614.1"/>
    </source>
</evidence>